<keyword evidence="6" id="KW-0479">Metal-binding</keyword>
<comment type="caution">
    <text evidence="11">The sequence shown here is derived from an EMBL/GenBank/DDBJ whole genome shotgun (WGS) entry which is preliminary data.</text>
</comment>
<dbReference type="SUPFAM" id="SSF143631">
    <property type="entry name" value="ApbE-like"/>
    <property type="match status" value="1"/>
</dbReference>
<keyword evidence="12" id="KW-1185">Reference proteome</keyword>
<dbReference type="Pfam" id="PF02424">
    <property type="entry name" value="ApbE"/>
    <property type="match status" value="2"/>
</dbReference>
<evidence type="ECO:0000256" key="6">
    <source>
        <dbReference type="ARBA" id="ARBA00022723"/>
    </source>
</evidence>
<evidence type="ECO:0000256" key="10">
    <source>
        <dbReference type="ARBA" id="ARBA00048540"/>
    </source>
</evidence>
<protein>
    <recommendedName>
        <fullName evidence="3">FAD:protein FMN transferase</fullName>
        <ecNumber evidence="2">2.7.1.180</ecNumber>
    </recommendedName>
    <alternativeName>
        <fullName evidence="9">Flavin transferase</fullName>
    </alternativeName>
</protein>
<dbReference type="EMBL" id="CAJZAF010000077">
    <property type="protein sequence ID" value="CAG9187521.1"/>
    <property type="molecule type" value="Genomic_DNA"/>
</dbReference>
<reference evidence="11 12" key="1">
    <citation type="submission" date="2021-08" db="EMBL/GenBank/DDBJ databases">
        <authorList>
            <person name="Peeters C."/>
        </authorList>
    </citation>
    <scope>NUCLEOTIDE SEQUENCE [LARGE SCALE GENOMIC DNA]</scope>
    <source>
        <strain evidence="11 12">LMG 23994</strain>
    </source>
</reference>
<dbReference type="Gene3D" id="3.10.520.10">
    <property type="entry name" value="ApbE-like domains"/>
    <property type="match status" value="1"/>
</dbReference>
<name>A0ABN7ZSC7_9BURK</name>
<dbReference type="InterPro" id="IPR003374">
    <property type="entry name" value="ApbE-like_sf"/>
</dbReference>
<dbReference type="PANTHER" id="PTHR30040">
    <property type="entry name" value="THIAMINE BIOSYNTHESIS LIPOPROTEIN APBE"/>
    <property type="match status" value="1"/>
</dbReference>
<evidence type="ECO:0000256" key="9">
    <source>
        <dbReference type="ARBA" id="ARBA00031306"/>
    </source>
</evidence>
<proteinExistence type="predicted"/>
<evidence type="ECO:0000256" key="8">
    <source>
        <dbReference type="ARBA" id="ARBA00022842"/>
    </source>
</evidence>
<sequence length="280" mass="28579">MPWMERPDRCRRARPLLGTLVEIEARGRAAARAVEAGFAAVARVQQLMSRFDPASDISRLNAAPVGQPEQVDIATASVLALGAELQSASGGQFSCTPGASPATDTLPTWTMAGGFISKHAPVRFDLGGIAKGYAVDCAIEAMLAIMGDAGELALVNAGGDMRHAGIEPVQVALREPGEPARIARVLTLANAALASSAVGGLAPEAGAAPRITCGPGTPGTGPGRGLPPDAGATVLAPTCMHADALTKVVLLCGDPEHPLLARYHACTLLYRDGTLAPARA</sequence>
<evidence type="ECO:0000256" key="4">
    <source>
        <dbReference type="ARBA" id="ARBA00022630"/>
    </source>
</evidence>
<dbReference type="Proteomes" id="UP000701702">
    <property type="component" value="Unassembled WGS sequence"/>
</dbReference>
<evidence type="ECO:0000313" key="11">
    <source>
        <dbReference type="EMBL" id="CAG9187521.1"/>
    </source>
</evidence>
<organism evidence="11 12">
    <name type="scientific">Cupriavidus pinatubonensis</name>
    <dbReference type="NCBI Taxonomy" id="248026"/>
    <lineage>
        <taxon>Bacteria</taxon>
        <taxon>Pseudomonadati</taxon>
        <taxon>Pseudomonadota</taxon>
        <taxon>Betaproteobacteria</taxon>
        <taxon>Burkholderiales</taxon>
        <taxon>Burkholderiaceae</taxon>
        <taxon>Cupriavidus</taxon>
    </lineage>
</organism>
<evidence type="ECO:0000256" key="5">
    <source>
        <dbReference type="ARBA" id="ARBA00022679"/>
    </source>
</evidence>
<dbReference type="PANTHER" id="PTHR30040:SF2">
    <property type="entry name" value="FAD:PROTEIN FMN TRANSFERASE"/>
    <property type="match status" value="1"/>
</dbReference>
<keyword evidence="4" id="KW-0285">Flavoprotein</keyword>
<evidence type="ECO:0000256" key="1">
    <source>
        <dbReference type="ARBA" id="ARBA00001946"/>
    </source>
</evidence>
<keyword evidence="8" id="KW-0460">Magnesium</keyword>
<accession>A0ABN7ZSC7</accession>
<evidence type="ECO:0000256" key="2">
    <source>
        <dbReference type="ARBA" id="ARBA00011955"/>
    </source>
</evidence>
<dbReference type="RefSeq" id="WP_224010893.1">
    <property type="nucleotide sequence ID" value="NZ_CAJZAF010000077.1"/>
</dbReference>
<dbReference type="EC" id="2.7.1.180" evidence="2"/>
<evidence type="ECO:0000256" key="3">
    <source>
        <dbReference type="ARBA" id="ARBA00016337"/>
    </source>
</evidence>
<comment type="catalytic activity">
    <reaction evidence="10">
        <text>L-threonyl-[protein] + FAD = FMN-L-threonyl-[protein] + AMP + H(+)</text>
        <dbReference type="Rhea" id="RHEA:36847"/>
        <dbReference type="Rhea" id="RHEA-COMP:11060"/>
        <dbReference type="Rhea" id="RHEA-COMP:11061"/>
        <dbReference type="ChEBI" id="CHEBI:15378"/>
        <dbReference type="ChEBI" id="CHEBI:30013"/>
        <dbReference type="ChEBI" id="CHEBI:57692"/>
        <dbReference type="ChEBI" id="CHEBI:74257"/>
        <dbReference type="ChEBI" id="CHEBI:456215"/>
        <dbReference type="EC" id="2.7.1.180"/>
    </reaction>
</comment>
<evidence type="ECO:0000313" key="12">
    <source>
        <dbReference type="Proteomes" id="UP000701702"/>
    </source>
</evidence>
<keyword evidence="7" id="KW-0274">FAD</keyword>
<dbReference type="InterPro" id="IPR024932">
    <property type="entry name" value="ApbE"/>
</dbReference>
<gene>
    <name evidence="11" type="ORF">LMG23994_06966</name>
</gene>
<keyword evidence="5" id="KW-0808">Transferase</keyword>
<comment type="cofactor">
    <cofactor evidence="1">
        <name>Mg(2+)</name>
        <dbReference type="ChEBI" id="CHEBI:18420"/>
    </cofactor>
</comment>
<evidence type="ECO:0000256" key="7">
    <source>
        <dbReference type="ARBA" id="ARBA00022827"/>
    </source>
</evidence>